<proteinExistence type="predicted"/>
<evidence type="ECO:0000313" key="4">
    <source>
        <dbReference type="Proteomes" id="UP000694560"/>
    </source>
</evidence>
<feature type="coiled-coil region" evidence="1">
    <location>
        <begin position="1"/>
        <end position="106"/>
    </location>
</feature>
<evidence type="ECO:0000313" key="3">
    <source>
        <dbReference type="Ensembl" id="ENSMCSP00000003674.1"/>
    </source>
</evidence>
<dbReference type="Ensembl" id="ENSMCST00000003752.1">
    <property type="protein sequence ID" value="ENSMCSP00000003674.1"/>
    <property type="gene ID" value="ENSMCSG00000002619.1"/>
</dbReference>
<evidence type="ECO:0000256" key="2">
    <source>
        <dbReference type="SAM" id="MobiDB-lite"/>
    </source>
</evidence>
<dbReference type="AlphaFoldDB" id="A0A8C5TAN5"/>
<dbReference type="OrthoDB" id="8886722at2759"/>
<protein>
    <submittedName>
        <fullName evidence="3">Uncharacterized protein</fullName>
    </submittedName>
</protein>
<reference evidence="3" key="1">
    <citation type="submission" date="2025-08" db="UniProtKB">
        <authorList>
            <consortium name="Ensembl"/>
        </authorList>
    </citation>
    <scope>IDENTIFICATION</scope>
</reference>
<dbReference type="Proteomes" id="UP000694560">
    <property type="component" value="Unplaced"/>
</dbReference>
<accession>A0A8C5TAN5</accession>
<evidence type="ECO:0000256" key="1">
    <source>
        <dbReference type="SAM" id="Coils"/>
    </source>
</evidence>
<organism evidence="3 4">
    <name type="scientific">Malurus cyaneus samueli</name>
    <dbReference type="NCBI Taxonomy" id="2593467"/>
    <lineage>
        <taxon>Eukaryota</taxon>
        <taxon>Metazoa</taxon>
        <taxon>Chordata</taxon>
        <taxon>Craniata</taxon>
        <taxon>Vertebrata</taxon>
        <taxon>Euteleostomi</taxon>
        <taxon>Archelosauria</taxon>
        <taxon>Archosauria</taxon>
        <taxon>Dinosauria</taxon>
        <taxon>Saurischia</taxon>
        <taxon>Theropoda</taxon>
        <taxon>Coelurosauria</taxon>
        <taxon>Aves</taxon>
        <taxon>Neognathae</taxon>
        <taxon>Neoaves</taxon>
        <taxon>Telluraves</taxon>
        <taxon>Australaves</taxon>
        <taxon>Passeriformes</taxon>
        <taxon>Meliphagoidea</taxon>
        <taxon>Maluridae</taxon>
        <taxon>Malurus</taxon>
    </lineage>
</organism>
<keyword evidence="4" id="KW-1185">Reference proteome</keyword>
<reference evidence="3" key="2">
    <citation type="submission" date="2025-09" db="UniProtKB">
        <authorList>
            <consortium name="Ensembl"/>
        </authorList>
    </citation>
    <scope>IDENTIFICATION</scope>
</reference>
<feature type="region of interest" description="Disordered" evidence="2">
    <location>
        <begin position="133"/>
        <end position="155"/>
    </location>
</feature>
<keyword evidence="1" id="KW-0175">Coiled coil</keyword>
<sequence>VKRILIEMEEQKQTYEQKAKEALQKMLEDKLQTEQKLLNSQRSLAEAREDLALRKEHDTALRAELSQVTTAHAELTNSFQALQSELQRAEEQKERLSRELRLLRDEHSELLHGASALRSDNDRQAGHIRHLQGMGTANGLGSALQKHRGDKENTPKATALRAAGTPTAANLTSPQNLLISKEPPKLVLIRLKSSEKSLF</sequence>
<name>A0A8C5TAN5_9PASS</name>